<feature type="binding site" evidence="10">
    <location>
        <position position="135"/>
    </location>
    <ligand>
        <name>Mg(2+)</name>
        <dbReference type="ChEBI" id="CHEBI:18420"/>
    </ligand>
</feature>
<sequence>MSRDAVFLDRDGTLIEEVHYLARPEQVKLIPGAADAVRRLNAAGVLVVVVTNQGGVARGYFPESRVTEVHEHLAALLAQQGARVDAFYYCPHHPTEGSEAYRVACDCRKPRPGMLLTAARDLDIELSRSWMIGDKPCDAGAGRAAGCRSLLVRTGHGADLPDAVPDLAAAIAVWEQQRAAPAV</sequence>
<dbReference type="NCBIfam" id="TIGR01656">
    <property type="entry name" value="Histidinol-ppas"/>
    <property type="match status" value="1"/>
</dbReference>
<evidence type="ECO:0000256" key="9">
    <source>
        <dbReference type="PIRSR" id="PIRSR004682-3"/>
    </source>
</evidence>
<feature type="site" description="Stabilizes the phosphoryl group" evidence="9">
    <location>
        <position position="109"/>
    </location>
</feature>
<feature type="binding site" evidence="10">
    <location>
        <position position="11"/>
    </location>
    <ligand>
        <name>Mg(2+)</name>
        <dbReference type="ChEBI" id="CHEBI:18420"/>
    </ligand>
</feature>
<feature type="active site" description="Nucleophile" evidence="8">
    <location>
        <position position="9"/>
    </location>
</feature>
<comment type="cofactor">
    <cofactor evidence="10">
        <name>Zn(2+)</name>
        <dbReference type="ChEBI" id="CHEBI:29105"/>
    </cofactor>
</comment>
<evidence type="ECO:0000256" key="10">
    <source>
        <dbReference type="PIRSR" id="PIRSR004682-4"/>
    </source>
</evidence>
<dbReference type="EMBL" id="CP025958">
    <property type="protein sequence ID" value="AWM36089.1"/>
    <property type="molecule type" value="Genomic_DNA"/>
</dbReference>
<keyword evidence="4 7" id="KW-0378">Hydrolase</keyword>
<dbReference type="InterPro" id="IPR004446">
    <property type="entry name" value="Heptose_bisP_phosphatase"/>
</dbReference>
<evidence type="ECO:0000313" key="11">
    <source>
        <dbReference type="EMBL" id="AWM36089.1"/>
    </source>
</evidence>
<dbReference type="RefSeq" id="WP_010046745.1">
    <property type="nucleotide sequence ID" value="NZ_CP025958.1"/>
</dbReference>
<name>A0A2Z3GP86_9BACT</name>
<dbReference type="GO" id="GO:0005975">
    <property type="term" value="P:carbohydrate metabolic process"/>
    <property type="evidence" value="ECO:0007669"/>
    <property type="project" value="InterPro"/>
</dbReference>
<dbReference type="EC" id="3.1.3.-" evidence="7"/>
<dbReference type="CDD" id="cd07503">
    <property type="entry name" value="HAD_HisB-N"/>
    <property type="match status" value="1"/>
</dbReference>
<evidence type="ECO:0000256" key="3">
    <source>
        <dbReference type="ARBA" id="ARBA00022723"/>
    </source>
</evidence>
<dbReference type="NCBIfam" id="TIGR01662">
    <property type="entry name" value="HAD-SF-IIIA"/>
    <property type="match status" value="1"/>
</dbReference>
<dbReference type="Gene3D" id="3.40.50.1000">
    <property type="entry name" value="HAD superfamily/HAD-like"/>
    <property type="match status" value="1"/>
</dbReference>
<dbReference type="Pfam" id="PF13344">
    <property type="entry name" value="Hydrolase_6"/>
    <property type="match status" value="1"/>
</dbReference>
<dbReference type="KEGG" id="gog:C1280_03060"/>
<evidence type="ECO:0000256" key="8">
    <source>
        <dbReference type="PIRSR" id="PIRSR004682-1"/>
    </source>
</evidence>
<accession>A0A2Z3GP86</accession>
<dbReference type="PANTHER" id="PTHR42891:SF1">
    <property type="entry name" value="D-GLYCERO-BETA-D-MANNO-HEPTOSE-1,7-BISPHOSPHATE 7-PHOSPHATASE"/>
    <property type="match status" value="1"/>
</dbReference>
<feature type="binding site" evidence="10">
    <location>
        <position position="107"/>
    </location>
    <ligand>
        <name>Zn(2+)</name>
        <dbReference type="ChEBI" id="CHEBI:29105"/>
    </ligand>
</feature>
<feature type="binding site" evidence="10">
    <location>
        <position position="134"/>
    </location>
    <ligand>
        <name>Mg(2+)</name>
        <dbReference type="ChEBI" id="CHEBI:18420"/>
    </ligand>
</feature>
<organism evidence="11 12">
    <name type="scientific">Gemmata obscuriglobus</name>
    <dbReference type="NCBI Taxonomy" id="114"/>
    <lineage>
        <taxon>Bacteria</taxon>
        <taxon>Pseudomonadati</taxon>
        <taxon>Planctomycetota</taxon>
        <taxon>Planctomycetia</taxon>
        <taxon>Gemmatales</taxon>
        <taxon>Gemmataceae</taxon>
        <taxon>Gemmata</taxon>
    </lineage>
</organism>
<feature type="site" description="Stabilizes the phosphoryl group" evidence="9">
    <location>
        <position position="51"/>
    </location>
</feature>
<evidence type="ECO:0000313" key="12">
    <source>
        <dbReference type="Proteomes" id="UP000245802"/>
    </source>
</evidence>
<dbReference type="PANTHER" id="PTHR42891">
    <property type="entry name" value="D-GLYCERO-BETA-D-MANNO-HEPTOSE-1,7-BISPHOSPHATE 7-PHOSPHATASE"/>
    <property type="match status" value="1"/>
</dbReference>
<evidence type="ECO:0000256" key="4">
    <source>
        <dbReference type="ARBA" id="ARBA00022801"/>
    </source>
</evidence>
<dbReference type="InterPro" id="IPR036412">
    <property type="entry name" value="HAD-like_sf"/>
</dbReference>
<reference evidence="11 12" key="1">
    <citation type="submission" date="2018-01" db="EMBL/GenBank/DDBJ databases">
        <title>G. obscuriglobus.</title>
        <authorList>
            <person name="Franke J."/>
            <person name="Blomberg W."/>
            <person name="Selmecki A."/>
        </authorList>
    </citation>
    <scope>NUCLEOTIDE SEQUENCE [LARGE SCALE GENOMIC DNA]</scope>
    <source>
        <strain evidence="11 12">DSM 5831</strain>
    </source>
</reference>
<dbReference type="Proteomes" id="UP000245802">
    <property type="component" value="Chromosome"/>
</dbReference>
<keyword evidence="10" id="KW-0460">Magnesium</keyword>
<dbReference type="InterPro" id="IPR006357">
    <property type="entry name" value="HAD-SF_hydro_IIA"/>
</dbReference>
<dbReference type="InterPro" id="IPR023214">
    <property type="entry name" value="HAD_sf"/>
</dbReference>
<evidence type="ECO:0000256" key="2">
    <source>
        <dbReference type="ARBA" id="ARBA00022490"/>
    </source>
</evidence>
<keyword evidence="10" id="KW-0862">Zinc</keyword>
<comment type="similarity">
    <text evidence="7">Belongs to the gmhB family.</text>
</comment>
<evidence type="ECO:0000256" key="6">
    <source>
        <dbReference type="ARBA" id="ARBA00031828"/>
    </source>
</evidence>
<keyword evidence="3 10" id="KW-0479">Metal-binding</keyword>
<dbReference type="GO" id="GO:0046872">
    <property type="term" value="F:metal ion binding"/>
    <property type="evidence" value="ECO:0007669"/>
    <property type="project" value="UniProtKB-KW"/>
</dbReference>
<comment type="cofactor">
    <cofactor evidence="10">
        <name>Mg(2+)</name>
        <dbReference type="ChEBI" id="CHEBI:18420"/>
    </cofactor>
</comment>
<evidence type="ECO:0000256" key="7">
    <source>
        <dbReference type="PIRNR" id="PIRNR004682"/>
    </source>
</evidence>
<feature type="active site" description="Nucleophile" evidence="8">
    <location>
        <position position="11"/>
    </location>
</feature>
<gene>
    <name evidence="11" type="ORF">C1280_03060</name>
</gene>
<dbReference type="AlphaFoldDB" id="A0A2Z3GP86"/>
<feature type="site" description="Contributes to substrate recognition" evidence="9">
    <location>
        <position position="108"/>
    </location>
</feature>
<dbReference type="OrthoDB" id="9801899at2"/>
<dbReference type="Pfam" id="PF13242">
    <property type="entry name" value="Hydrolase_like"/>
    <property type="match status" value="1"/>
</dbReference>
<evidence type="ECO:0000256" key="5">
    <source>
        <dbReference type="ARBA" id="ARBA00023277"/>
    </source>
</evidence>
<dbReference type="GO" id="GO:0005737">
    <property type="term" value="C:cytoplasm"/>
    <property type="evidence" value="ECO:0007669"/>
    <property type="project" value="UniProtKB-SubCell"/>
</dbReference>
<keyword evidence="12" id="KW-1185">Reference proteome</keyword>
<evidence type="ECO:0000256" key="1">
    <source>
        <dbReference type="ARBA" id="ARBA00004496"/>
    </source>
</evidence>
<feature type="binding site" evidence="10">
    <location>
        <position position="92"/>
    </location>
    <ligand>
        <name>Zn(2+)</name>
        <dbReference type="ChEBI" id="CHEBI:29105"/>
    </ligand>
</feature>
<keyword evidence="2 7" id="KW-0963">Cytoplasm</keyword>
<feature type="binding site" evidence="10">
    <location>
        <position position="105"/>
    </location>
    <ligand>
        <name>Zn(2+)</name>
        <dbReference type="ChEBI" id="CHEBI:29105"/>
    </ligand>
</feature>
<proteinExistence type="inferred from homology"/>
<dbReference type="PIRSF" id="PIRSF004682">
    <property type="entry name" value="GmhB"/>
    <property type="match status" value="1"/>
</dbReference>
<dbReference type="InterPro" id="IPR006549">
    <property type="entry name" value="HAD-SF_hydro_IIIA"/>
</dbReference>
<feature type="binding site" evidence="10">
    <location>
        <position position="90"/>
    </location>
    <ligand>
        <name>Zn(2+)</name>
        <dbReference type="ChEBI" id="CHEBI:29105"/>
    </ligand>
</feature>
<feature type="binding site" evidence="10">
    <location>
        <position position="9"/>
    </location>
    <ligand>
        <name>Mg(2+)</name>
        <dbReference type="ChEBI" id="CHEBI:18420"/>
    </ligand>
</feature>
<keyword evidence="5 7" id="KW-0119">Carbohydrate metabolism</keyword>
<dbReference type="GO" id="GO:0016791">
    <property type="term" value="F:phosphatase activity"/>
    <property type="evidence" value="ECO:0007669"/>
    <property type="project" value="InterPro"/>
</dbReference>
<dbReference type="SUPFAM" id="SSF56784">
    <property type="entry name" value="HAD-like"/>
    <property type="match status" value="1"/>
</dbReference>
<protein>
    <recommendedName>
        <fullName evidence="6 7">D,D-heptose 1,7-bisphosphate phosphatase</fullName>
        <ecNumber evidence="7">3.1.3.-</ecNumber>
    </recommendedName>
</protein>
<comment type="subcellular location">
    <subcellularLocation>
        <location evidence="1 7">Cytoplasm</location>
    </subcellularLocation>
</comment>
<dbReference type="InterPro" id="IPR006543">
    <property type="entry name" value="Histidinol-phos"/>
</dbReference>